<dbReference type="EMBL" id="JACU01000002">
    <property type="protein sequence ID" value="KMS59965.1"/>
    <property type="molecule type" value="Genomic_DNA"/>
</dbReference>
<accession>A0A0J8B0P0</accession>
<keyword evidence="2" id="KW-1133">Transmembrane helix</keyword>
<evidence type="ECO:0000256" key="2">
    <source>
        <dbReference type="SAM" id="Phobius"/>
    </source>
</evidence>
<keyword evidence="1" id="KW-0175">Coiled coil</keyword>
<name>A0A0J8B0P0_9SPHN</name>
<keyword evidence="2" id="KW-0812">Transmembrane</keyword>
<dbReference type="RefSeq" id="WP_059149892.1">
    <property type="nucleotide sequence ID" value="NZ_KQ130452.1"/>
</dbReference>
<comment type="caution">
    <text evidence="3">The sequence shown here is derived from an EMBL/GenBank/DDBJ whole genome shotgun (WGS) entry which is preliminary data.</text>
</comment>
<proteinExistence type="predicted"/>
<dbReference type="AlphaFoldDB" id="A0A0J8B0P0"/>
<organism evidence="3 4">
    <name type="scientific">Novosphingobium barchaimii LL02</name>
    <dbReference type="NCBI Taxonomy" id="1114963"/>
    <lineage>
        <taxon>Bacteria</taxon>
        <taxon>Pseudomonadati</taxon>
        <taxon>Pseudomonadota</taxon>
        <taxon>Alphaproteobacteria</taxon>
        <taxon>Sphingomonadales</taxon>
        <taxon>Sphingomonadaceae</taxon>
        <taxon>Novosphingobium</taxon>
    </lineage>
</organism>
<evidence type="ECO:0000256" key="1">
    <source>
        <dbReference type="SAM" id="Coils"/>
    </source>
</evidence>
<feature type="coiled-coil region" evidence="1">
    <location>
        <begin position="64"/>
        <end position="106"/>
    </location>
</feature>
<dbReference type="Proteomes" id="UP000052268">
    <property type="component" value="Unassembled WGS sequence"/>
</dbReference>
<evidence type="ECO:0000313" key="3">
    <source>
        <dbReference type="EMBL" id="KMS59965.1"/>
    </source>
</evidence>
<reference evidence="3 4" key="1">
    <citation type="journal article" date="2015" name="G3 (Bethesda)">
        <title>Insights into Ongoing Evolution of the Hexachlorocyclohexane Catabolic Pathway from Comparative Genomics of Ten Sphingomonadaceae Strains.</title>
        <authorList>
            <person name="Pearce S.L."/>
            <person name="Oakeshott J.G."/>
            <person name="Pandey G."/>
        </authorList>
    </citation>
    <scope>NUCLEOTIDE SEQUENCE [LARGE SCALE GENOMIC DNA]</scope>
    <source>
        <strain evidence="3 4">LL02</strain>
    </source>
</reference>
<keyword evidence="2" id="KW-0472">Membrane</keyword>
<gene>
    <name evidence="3" type="ORF">V474_07630</name>
</gene>
<feature type="transmembrane region" description="Helical" evidence="2">
    <location>
        <begin position="15"/>
        <end position="37"/>
    </location>
</feature>
<sequence length="130" mass="14469">MRWLLSLIAPFKSELFAMVGVLAVCGIGATIAGYLHIQRQNDQIAAKEVQIDGLVSANKGWAAHAAEQNRLRDLEQRNVLLLEDKLALIEAQNTAAAAQLKDLETSNAEVRELMARRLPADLRRLLEQQR</sequence>
<evidence type="ECO:0000313" key="4">
    <source>
        <dbReference type="Proteomes" id="UP000052268"/>
    </source>
</evidence>
<dbReference type="PATRIC" id="fig|1114963.3.peg.424"/>
<keyword evidence="4" id="KW-1185">Reference proteome</keyword>
<dbReference type="OrthoDB" id="7506829at2"/>
<protein>
    <submittedName>
        <fullName evidence="3">Uncharacterized protein</fullName>
    </submittedName>
</protein>